<name>A0A938Y0B4_9BACL</name>
<dbReference type="Proteomes" id="UP000717624">
    <property type="component" value="Unassembled WGS sequence"/>
</dbReference>
<keyword evidence="2" id="KW-1185">Reference proteome</keyword>
<evidence type="ECO:0000313" key="1">
    <source>
        <dbReference type="EMBL" id="MBM7590848.1"/>
    </source>
</evidence>
<gene>
    <name evidence="1" type="ORF">JOD01_002460</name>
</gene>
<proteinExistence type="predicted"/>
<dbReference type="EMBL" id="JAFBEB010000008">
    <property type="protein sequence ID" value="MBM7590848.1"/>
    <property type="molecule type" value="Genomic_DNA"/>
</dbReference>
<dbReference type="AlphaFoldDB" id="A0A938Y0B4"/>
<accession>A0A938Y0B4</accession>
<evidence type="ECO:0000313" key="2">
    <source>
        <dbReference type="Proteomes" id="UP000717624"/>
    </source>
</evidence>
<reference evidence="1" key="1">
    <citation type="submission" date="2021-01" db="EMBL/GenBank/DDBJ databases">
        <title>Genomic Encyclopedia of Type Strains, Phase IV (KMG-IV): sequencing the most valuable type-strain genomes for metagenomic binning, comparative biology and taxonomic classification.</title>
        <authorList>
            <person name="Goeker M."/>
        </authorList>
    </citation>
    <scope>NUCLEOTIDE SEQUENCE</scope>
    <source>
        <strain evidence="1">DSM 25523</strain>
    </source>
</reference>
<protein>
    <submittedName>
        <fullName evidence="1">Uncharacterized protein</fullName>
    </submittedName>
</protein>
<organism evidence="1 2">
    <name type="scientific">Brevibacillus fulvus</name>
    <dbReference type="NCBI Taxonomy" id="1125967"/>
    <lineage>
        <taxon>Bacteria</taxon>
        <taxon>Bacillati</taxon>
        <taxon>Bacillota</taxon>
        <taxon>Bacilli</taxon>
        <taxon>Bacillales</taxon>
        <taxon>Paenibacillaceae</taxon>
        <taxon>Brevibacillus</taxon>
    </lineage>
</organism>
<comment type="caution">
    <text evidence="1">The sequence shown here is derived from an EMBL/GenBank/DDBJ whole genome shotgun (WGS) entry which is preliminary data.</text>
</comment>
<sequence length="34" mass="4335">MDQEKEIQMYEEWLMTDEFERYAKAMNQVYRQAE</sequence>